<dbReference type="GO" id="GO:0034220">
    <property type="term" value="P:monoatomic ion transmembrane transport"/>
    <property type="evidence" value="ECO:0007669"/>
    <property type="project" value="UniProtKB-KW"/>
</dbReference>
<dbReference type="GO" id="GO:0005921">
    <property type="term" value="C:gap junction"/>
    <property type="evidence" value="ECO:0007669"/>
    <property type="project" value="UniProtKB-UniRule"/>
</dbReference>
<comment type="caution">
    <text evidence="10">The sequence shown here is derived from an EMBL/GenBank/DDBJ whole genome shotgun (WGS) entry which is preliminary data.</text>
</comment>
<comment type="function">
    <text evidence="9">Structural component of the gap junctions.</text>
</comment>
<dbReference type="Proteomes" id="UP001186944">
    <property type="component" value="Unassembled WGS sequence"/>
</dbReference>
<dbReference type="AlphaFoldDB" id="A0AA89BUN3"/>
<protein>
    <recommendedName>
        <fullName evidence="9">Innexin</fullName>
    </recommendedName>
</protein>
<keyword evidence="6 9" id="KW-0406">Ion transport</keyword>
<accession>A0AA89BUN3</accession>
<evidence type="ECO:0000256" key="6">
    <source>
        <dbReference type="ARBA" id="ARBA00023065"/>
    </source>
</evidence>
<keyword evidence="2 9" id="KW-0813">Transport</keyword>
<name>A0AA89BUN3_PINIB</name>
<dbReference type="PANTHER" id="PTHR11893">
    <property type="entry name" value="INNEXIN"/>
    <property type="match status" value="1"/>
</dbReference>
<evidence type="ECO:0000256" key="7">
    <source>
        <dbReference type="ARBA" id="ARBA00023136"/>
    </source>
</evidence>
<dbReference type="Pfam" id="PF00876">
    <property type="entry name" value="Innexin"/>
    <property type="match status" value="1"/>
</dbReference>
<dbReference type="PRINTS" id="PR01262">
    <property type="entry name" value="INNEXIN"/>
</dbReference>
<keyword evidence="3" id="KW-1003">Cell membrane</keyword>
<reference evidence="10" key="1">
    <citation type="submission" date="2019-08" db="EMBL/GenBank/DDBJ databases">
        <title>The improved chromosome-level genome for the pearl oyster Pinctada fucata martensii using PacBio sequencing and Hi-C.</title>
        <authorList>
            <person name="Zheng Z."/>
        </authorList>
    </citation>
    <scope>NUCLEOTIDE SEQUENCE</scope>
    <source>
        <strain evidence="10">ZZ-2019</strain>
        <tissue evidence="10">Adductor muscle</tissue>
    </source>
</reference>
<keyword evidence="5 9" id="KW-1133">Transmembrane helix</keyword>
<evidence type="ECO:0000256" key="1">
    <source>
        <dbReference type="ARBA" id="ARBA00004651"/>
    </source>
</evidence>
<keyword evidence="4 9" id="KW-0812">Transmembrane</keyword>
<dbReference type="PANTHER" id="PTHR11893:SF36">
    <property type="entry name" value="INNEXIN-5"/>
    <property type="match status" value="1"/>
</dbReference>
<feature type="transmembrane region" description="Helical" evidence="9">
    <location>
        <begin position="316"/>
        <end position="340"/>
    </location>
</feature>
<keyword evidence="8 9" id="KW-0407">Ion channel</keyword>
<evidence type="ECO:0000313" key="11">
    <source>
        <dbReference type="Proteomes" id="UP001186944"/>
    </source>
</evidence>
<feature type="transmembrane region" description="Helical" evidence="9">
    <location>
        <begin position="131"/>
        <end position="153"/>
    </location>
</feature>
<dbReference type="PROSITE" id="PS51013">
    <property type="entry name" value="PANNEXIN"/>
    <property type="match status" value="1"/>
</dbReference>
<proteinExistence type="inferred from homology"/>
<evidence type="ECO:0000256" key="8">
    <source>
        <dbReference type="ARBA" id="ARBA00023303"/>
    </source>
</evidence>
<evidence type="ECO:0000256" key="2">
    <source>
        <dbReference type="ARBA" id="ARBA00022448"/>
    </source>
</evidence>
<comment type="similarity">
    <text evidence="9">Belongs to the pannexin family.</text>
</comment>
<comment type="subcellular location">
    <subcellularLocation>
        <location evidence="1 9">Cell membrane</location>
        <topology evidence="1 9">Multi-pass membrane protein</topology>
    </subcellularLocation>
</comment>
<comment type="caution">
    <text evidence="9">Lacks conserved residue(s) required for the propagation of feature annotation.</text>
</comment>
<evidence type="ECO:0000256" key="4">
    <source>
        <dbReference type="ARBA" id="ARBA00022692"/>
    </source>
</evidence>
<evidence type="ECO:0000256" key="9">
    <source>
        <dbReference type="RuleBase" id="RU010713"/>
    </source>
</evidence>
<dbReference type="GO" id="GO:0005886">
    <property type="term" value="C:plasma membrane"/>
    <property type="evidence" value="ECO:0007669"/>
    <property type="project" value="UniProtKB-SubCell"/>
</dbReference>
<feature type="transmembrane region" description="Helical" evidence="9">
    <location>
        <begin position="231"/>
        <end position="253"/>
    </location>
</feature>
<keyword evidence="11" id="KW-1185">Reference proteome</keyword>
<dbReference type="InterPro" id="IPR000990">
    <property type="entry name" value="Innexin"/>
</dbReference>
<gene>
    <name evidence="9" type="primary">inx</name>
    <name evidence="10" type="ORF">FSP39_009516</name>
</gene>
<dbReference type="EMBL" id="VSWD01000014">
    <property type="protein sequence ID" value="KAK3082938.1"/>
    <property type="molecule type" value="Genomic_DNA"/>
</dbReference>
<evidence type="ECO:0000313" key="10">
    <source>
        <dbReference type="EMBL" id="KAK3082938.1"/>
    </source>
</evidence>
<evidence type="ECO:0000256" key="3">
    <source>
        <dbReference type="ARBA" id="ARBA00022475"/>
    </source>
</evidence>
<sequence>MQESPSKNDRHTQTFHCVLMMYNTDGGSVVWIFGSWASWNKLRGNDDDDWVDRVNHIYTVVLLCVFAVFTGGGQYVGNPIECWCPAQFTGSYVSYTKSYCWIKNTYYIPLEDEIPTDHEDRSRQELTYYQWVPIILVFMAFLFKFPCLVWRMLNGYSGLNLEKIVNMAAETQTAEPAKRDATVGYIAKYMDRWLETHRQYHFNFAVRMRQRVSKVCCFLCNKREGTYLTGLYMAVKILYCVNIICQFFILNAFMGHGFFSAYGLEVIDSLARDWEIKESRRFPRVTLCDFDIRQLNNLQRWTVQCVLPINLFNEKIFIFLWFWFVFVAVVTLGNFLFWIWRIVVKQNRVAYIKKFLKVRDELHGEDDKKLCRKFADEYLRDDGLFVLRIVARNTNAILLTDLVLSIWNLYKDKPLIKKSRDADYGESHA</sequence>
<organism evidence="10 11">
    <name type="scientific">Pinctada imbricata</name>
    <name type="common">Atlantic pearl-oyster</name>
    <name type="synonym">Pinctada martensii</name>
    <dbReference type="NCBI Taxonomy" id="66713"/>
    <lineage>
        <taxon>Eukaryota</taxon>
        <taxon>Metazoa</taxon>
        <taxon>Spiralia</taxon>
        <taxon>Lophotrochozoa</taxon>
        <taxon>Mollusca</taxon>
        <taxon>Bivalvia</taxon>
        <taxon>Autobranchia</taxon>
        <taxon>Pteriomorphia</taxon>
        <taxon>Pterioida</taxon>
        <taxon>Pterioidea</taxon>
        <taxon>Pteriidae</taxon>
        <taxon>Pinctada</taxon>
    </lineage>
</organism>
<evidence type="ECO:0000256" key="5">
    <source>
        <dbReference type="ARBA" id="ARBA00022989"/>
    </source>
</evidence>
<keyword evidence="7 9" id="KW-0472">Membrane</keyword>